<gene>
    <name evidence="1" type="ORF">GTP46_13825</name>
</gene>
<dbReference type="AlphaFoldDB" id="A0A6L8KAQ4"/>
<reference evidence="1 2" key="1">
    <citation type="submission" date="2019-12" db="EMBL/GenBank/DDBJ databases">
        <title>Novel species isolated from a subtropical stream in China.</title>
        <authorList>
            <person name="Lu H."/>
        </authorList>
    </citation>
    <scope>NUCLEOTIDE SEQUENCE [LARGE SCALE GENOMIC DNA]</scope>
    <source>
        <strain evidence="1 2">FT135W</strain>
    </source>
</reference>
<proteinExistence type="predicted"/>
<protein>
    <submittedName>
        <fullName evidence="1">Uncharacterized protein</fullName>
    </submittedName>
</protein>
<organism evidence="1 2">
    <name type="scientific">Duganella flavida</name>
    <dbReference type="NCBI Taxonomy" id="2692175"/>
    <lineage>
        <taxon>Bacteria</taxon>
        <taxon>Pseudomonadati</taxon>
        <taxon>Pseudomonadota</taxon>
        <taxon>Betaproteobacteria</taxon>
        <taxon>Burkholderiales</taxon>
        <taxon>Oxalobacteraceae</taxon>
        <taxon>Telluria group</taxon>
        <taxon>Duganella</taxon>
    </lineage>
</organism>
<dbReference type="RefSeq" id="WP_161007223.1">
    <property type="nucleotide sequence ID" value="NZ_WWCN01000008.1"/>
</dbReference>
<evidence type="ECO:0000313" key="2">
    <source>
        <dbReference type="Proteomes" id="UP000479335"/>
    </source>
</evidence>
<keyword evidence="2" id="KW-1185">Reference proteome</keyword>
<name>A0A6L8KAQ4_9BURK</name>
<dbReference type="EMBL" id="WWCN01000008">
    <property type="protein sequence ID" value="MYM23727.1"/>
    <property type="molecule type" value="Genomic_DNA"/>
</dbReference>
<accession>A0A6L8KAQ4</accession>
<sequence length="70" mass="7634">MAANDWDWNPEKQKSIVVQQVDAIAIYTNVRGEIVIRQQGFAGQEDAIVAFPRAYAETIIAALTAEAGKA</sequence>
<comment type="caution">
    <text evidence="1">The sequence shown here is derived from an EMBL/GenBank/DDBJ whole genome shotgun (WGS) entry which is preliminary data.</text>
</comment>
<evidence type="ECO:0000313" key="1">
    <source>
        <dbReference type="EMBL" id="MYM23727.1"/>
    </source>
</evidence>
<dbReference type="Proteomes" id="UP000479335">
    <property type="component" value="Unassembled WGS sequence"/>
</dbReference>